<protein>
    <recommendedName>
        <fullName evidence="1">DUF38 domain-containing protein</fullName>
    </recommendedName>
</protein>
<evidence type="ECO:0000259" key="1">
    <source>
        <dbReference type="Pfam" id="PF01827"/>
    </source>
</evidence>
<dbReference type="EMBL" id="PDUG01000007">
    <property type="protein sequence ID" value="PIC14559.1"/>
    <property type="molecule type" value="Genomic_DNA"/>
</dbReference>
<evidence type="ECO:0000313" key="3">
    <source>
        <dbReference type="Proteomes" id="UP000230233"/>
    </source>
</evidence>
<dbReference type="PANTHER" id="PTHR23015:SF4">
    <property type="entry name" value="DUF38 DOMAIN-CONTAINING PROTEIN-RELATED"/>
    <property type="match status" value="1"/>
</dbReference>
<proteinExistence type="predicted"/>
<name>A0A2G5SI14_9PELO</name>
<dbReference type="PANTHER" id="PTHR23015">
    <property type="entry name" value="UNCHARACTERIZED C.ELEGANS PROTEIN"/>
    <property type="match status" value="1"/>
</dbReference>
<evidence type="ECO:0000313" key="2">
    <source>
        <dbReference type="EMBL" id="PIC14559.1"/>
    </source>
</evidence>
<organism evidence="2 3">
    <name type="scientific">Caenorhabditis nigoni</name>
    <dbReference type="NCBI Taxonomy" id="1611254"/>
    <lineage>
        <taxon>Eukaryota</taxon>
        <taxon>Metazoa</taxon>
        <taxon>Ecdysozoa</taxon>
        <taxon>Nematoda</taxon>
        <taxon>Chromadorea</taxon>
        <taxon>Rhabditida</taxon>
        <taxon>Rhabditina</taxon>
        <taxon>Rhabditomorpha</taxon>
        <taxon>Rhabditoidea</taxon>
        <taxon>Rhabditidae</taxon>
        <taxon>Peloderinae</taxon>
        <taxon>Caenorhabditis</taxon>
    </lineage>
</organism>
<comment type="caution">
    <text evidence="2">The sequence shown here is derived from an EMBL/GenBank/DDBJ whole genome shotgun (WGS) entry which is preliminary data.</text>
</comment>
<dbReference type="InterPro" id="IPR040161">
    <property type="entry name" value="FB224"/>
</dbReference>
<sequence>MDQGCLIFLNNGEKQKVPNIDFLDLGCQDFLKIAVPKNPNFKLDRLKFSIGDFEDKYSENDLKILEKNSLEFLENLERNLKTQNLQVPTENFICHVQNESQVLKILPYLDAQRIEKIGIFSPYFTKTSPGKIDTNRLAEFDQWRNSKVFETNFEVSTTDYVQSFGHFLEGNLKIQEISPEVLEELKNAFLPNPGFRHFVLEIGQKTFDENILFDFFGPPENPKIPIWIFKDTVSRDALSIQFAYGTHIIFSK</sequence>
<dbReference type="GO" id="GO:0045087">
    <property type="term" value="P:innate immune response"/>
    <property type="evidence" value="ECO:0007669"/>
    <property type="project" value="TreeGrafter"/>
</dbReference>
<dbReference type="Pfam" id="PF01827">
    <property type="entry name" value="FTH"/>
    <property type="match status" value="1"/>
</dbReference>
<dbReference type="InterPro" id="IPR002900">
    <property type="entry name" value="DUF38/FTH_CAE_spp"/>
</dbReference>
<feature type="domain" description="DUF38" evidence="1">
    <location>
        <begin position="72"/>
        <end position="217"/>
    </location>
</feature>
<accession>A0A2G5SI14</accession>
<dbReference type="AlphaFoldDB" id="A0A2G5SI14"/>
<dbReference type="Proteomes" id="UP000230233">
    <property type="component" value="Unassembled WGS sequence"/>
</dbReference>
<reference evidence="3" key="1">
    <citation type="submission" date="2017-10" db="EMBL/GenBank/DDBJ databases">
        <title>Rapid genome shrinkage in a self-fertile nematode reveals novel sperm competition proteins.</title>
        <authorList>
            <person name="Yin D."/>
            <person name="Schwarz E.M."/>
            <person name="Thomas C.G."/>
            <person name="Felde R.L."/>
            <person name="Korf I.F."/>
            <person name="Cutter A.D."/>
            <person name="Schartner C.M."/>
            <person name="Ralston E.J."/>
            <person name="Meyer B.J."/>
            <person name="Haag E.S."/>
        </authorList>
    </citation>
    <scope>NUCLEOTIDE SEQUENCE [LARGE SCALE GENOMIC DNA]</scope>
    <source>
        <strain evidence="3">JU1422</strain>
    </source>
</reference>
<keyword evidence="3" id="KW-1185">Reference proteome</keyword>
<gene>
    <name evidence="2" type="ORF">B9Z55_026827</name>
</gene>